<comment type="caution">
    <text evidence="5">The sequence shown here is derived from an EMBL/GenBank/DDBJ whole genome shotgun (WGS) entry which is preliminary data.</text>
</comment>
<dbReference type="InterPro" id="IPR036291">
    <property type="entry name" value="NAD(P)-bd_dom_sf"/>
</dbReference>
<keyword evidence="2" id="KW-0862">Zinc</keyword>
<evidence type="ECO:0000256" key="3">
    <source>
        <dbReference type="ARBA" id="ARBA00023027"/>
    </source>
</evidence>
<protein>
    <recommendedName>
        <fullName evidence="4">Alcohol dehydrogenase-like C-terminal domain-containing protein</fullName>
    </recommendedName>
</protein>
<dbReference type="PANTHER" id="PTHR43880:SF12">
    <property type="entry name" value="ALCOHOL DEHYDROGENASE CLASS-3"/>
    <property type="match status" value="1"/>
</dbReference>
<dbReference type="InterPro" id="IPR013149">
    <property type="entry name" value="ADH-like_C"/>
</dbReference>
<name>X1P3Y9_9ZZZZ</name>
<dbReference type="GO" id="GO:0051903">
    <property type="term" value="F:S-(hydroxymethyl)glutathione dehydrogenase [NAD(P)+] activity"/>
    <property type="evidence" value="ECO:0007669"/>
    <property type="project" value="TreeGrafter"/>
</dbReference>
<reference evidence="5" key="1">
    <citation type="journal article" date="2014" name="Front. Microbiol.">
        <title>High frequency of phylogenetically diverse reductive dehalogenase-homologous genes in deep subseafloor sedimentary metagenomes.</title>
        <authorList>
            <person name="Kawai M."/>
            <person name="Futagami T."/>
            <person name="Toyoda A."/>
            <person name="Takaki Y."/>
            <person name="Nishi S."/>
            <person name="Hori S."/>
            <person name="Arai W."/>
            <person name="Tsubouchi T."/>
            <person name="Morono Y."/>
            <person name="Uchiyama I."/>
            <person name="Ito T."/>
            <person name="Fujiyama A."/>
            <person name="Inagaki F."/>
            <person name="Takami H."/>
        </authorList>
    </citation>
    <scope>NUCLEOTIDE SEQUENCE</scope>
    <source>
        <strain evidence="5">Expedition CK06-06</strain>
    </source>
</reference>
<accession>X1P3Y9</accession>
<gene>
    <name evidence="5" type="ORF">S06H3_64187</name>
</gene>
<evidence type="ECO:0000256" key="2">
    <source>
        <dbReference type="ARBA" id="ARBA00022833"/>
    </source>
</evidence>
<dbReference type="PANTHER" id="PTHR43880">
    <property type="entry name" value="ALCOHOL DEHYDROGENASE"/>
    <property type="match status" value="1"/>
</dbReference>
<dbReference type="GO" id="GO:0046294">
    <property type="term" value="P:formaldehyde catabolic process"/>
    <property type="evidence" value="ECO:0007669"/>
    <property type="project" value="TreeGrafter"/>
</dbReference>
<dbReference type="GO" id="GO:0005829">
    <property type="term" value="C:cytosol"/>
    <property type="evidence" value="ECO:0007669"/>
    <property type="project" value="TreeGrafter"/>
</dbReference>
<evidence type="ECO:0000259" key="4">
    <source>
        <dbReference type="Pfam" id="PF00107"/>
    </source>
</evidence>
<keyword evidence="1" id="KW-0479">Metal-binding</keyword>
<evidence type="ECO:0000256" key="1">
    <source>
        <dbReference type="ARBA" id="ARBA00022723"/>
    </source>
</evidence>
<keyword evidence="3" id="KW-0520">NAD</keyword>
<organism evidence="5">
    <name type="scientific">marine sediment metagenome</name>
    <dbReference type="NCBI Taxonomy" id="412755"/>
    <lineage>
        <taxon>unclassified sequences</taxon>
        <taxon>metagenomes</taxon>
        <taxon>ecological metagenomes</taxon>
    </lineage>
</organism>
<dbReference type="GO" id="GO:0008270">
    <property type="term" value="F:zinc ion binding"/>
    <property type="evidence" value="ECO:0007669"/>
    <property type="project" value="TreeGrafter"/>
</dbReference>
<dbReference type="AlphaFoldDB" id="X1P3Y9"/>
<evidence type="ECO:0000313" key="5">
    <source>
        <dbReference type="EMBL" id="GAI51012.1"/>
    </source>
</evidence>
<dbReference type="SUPFAM" id="SSF50129">
    <property type="entry name" value="GroES-like"/>
    <property type="match status" value="1"/>
</dbReference>
<feature type="domain" description="Alcohol dehydrogenase-like C-terminal" evidence="4">
    <location>
        <begin position="2"/>
        <end position="94"/>
    </location>
</feature>
<dbReference type="Gene3D" id="3.40.50.720">
    <property type="entry name" value="NAD(P)-binding Rossmann-like Domain"/>
    <property type="match status" value="1"/>
</dbReference>
<dbReference type="InterPro" id="IPR011032">
    <property type="entry name" value="GroES-like_sf"/>
</dbReference>
<feature type="non-terminal residue" evidence="5">
    <location>
        <position position="124"/>
    </location>
</feature>
<proteinExistence type="predicted"/>
<dbReference type="Pfam" id="PF00107">
    <property type="entry name" value="ADH_zinc_N"/>
    <property type="match status" value="1"/>
</dbReference>
<sequence>MINASQVEDPPAKVSELSGGGVDYAVECIGNVNVMLQVLGSVCIGGTCILAGMAPLAATLNLEPWHLLLGKKIMGSTQGDMIPQIDIPKYIDLFMAGKLPIDKLITKSYKLDQINEAFEALEKG</sequence>
<dbReference type="EMBL" id="BARV01042794">
    <property type="protein sequence ID" value="GAI51012.1"/>
    <property type="molecule type" value="Genomic_DNA"/>
</dbReference>
<dbReference type="Gene3D" id="3.90.180.10">
    <property type="entry name" value="Medium-chain alcohol dehydrogenases, catalytic domain"/>
    <property type="match status" value="1"/>
</dbReference>
<dbReference type="SUPFAM" id="SSF51735">
    <property type="entry name" value="NAD(P)-binding Rossmann-fold domains"/>
    <property type="match status" value="1"/>
</dbReference>